<accession>A0A8K0KGU9</accession>
<dbReference type="PANTHER" id="PTHR46585:SF1">
    <property type="entry name" value="CHROMO DOMAIN-CONTAINING PROTEIN"/>
    <property type="match status" value="1"/>
</dbReference>
<dbReference type="SMART" id="SM00298">
    <property type="entry name" value="CHROMO"/>
    <property type="match status" value="1"/>
</dbReference>
<dbReference type="InterPro" id="IPR023780">
    <property type="entry name" value="Chromo_domain"/>
</dbReference>
<gene>
    <name evidence="2" type="ORF">J437_LFUL003811</name>
</gene>
<reference evidence="2" key="1">
    <citation type="submission" date="2013-04" db="EMBL/GenBank/DDBJ databases">
        <authorList>
            <person name="Qu J."/>
            <person name="Murali S.C."/>
            <person name="Bandaranaike D."/>
            <person name="Bellair M."/>
            <person name="Blankenburg K."/>
            <person name="Chao H."/>
            <person name="Dinh H."/>
            <person name="Doddapaneni H."/>
            <person name="Downs B."/>
            <person name="Dugan-Rocha S."/>
            <person name="Elkadiri S."/>
            <person name="Gnanaolivu R.D."/>
            <person name="Hernandez B."/>
            <person name="Javaid M."/>
            <person name="Jayaseelan J.C."/>
            <person name="Lee S."/>
            <person name="Li M."/>
            <person name="Ming W."/>
            <person name="Munidasa M."/>
            <person name="Muniz J."/>
            <person name="Nguyen L."/>
            <person name="Ongeri F."/>
            <person name="Osuji N."/>
            <person name="Pu L.-L."/>
            <person name="Puazo M."/>
            <person name="Qu C."/>
            <person name="Quiroz J."/>
            <person name="Raj R."/>
            <person name="Weissenberger G."/>
            <person name="Xin Y."/>
            <person name="Zou X."/>
            <person name="Han Y."/>
            <person name="Richards S."/>
            <person name="Worley K."/>
            <person name="Muzny D."/>
            <person name="Gibbs R."/>
        </authorList>
    </citation>
    <scope>NUCLEOTIDE SEQUENCE</scope>
    <source>
        <strain evidence="2">Sampled in the wild</strain>
    </source>
</reference>
<dbReference type="OrthoDB" id="7680611at2759"/>
<dbReference type="SUPFAM" id="SSF54160">
    <property type="entry name" value="Chromo domain-like"/>
    <property type="match status" value="1"/>
</dbReference>
<dbReference type="InterPro" id="IPR016197">
    <property type="entry name" value="Chromo-like_dom_sf"/>
</dbReference>
<dbReference type="GO" id="GO:0005694">
    <property type="term" value="C:chromosome"/>
    <property type="evidence" value="ECO:0007669"/>
    <property type="project" value="UniProtKB-ARBA"/>
</dbReference>
<organism evidence="2 3">
    <name type="scientific">Ladona fulva</name>
    <name type="common">Scarce chaser dragonfly</name>
    <name type="synonym">Libellula fulva</name>
    <dbReference type="NCBI Taxonomy" id="123851"/>
    <lineage>
        <taxon>Eukaryota</taxon>
        <taxon>Metazoa</taxon>
        <taxon>Ecdysozoa</taxon>
        <taxon>Arthropoda</taxon>
        <taxon>Hexapoda</taxon>
        <taxon>Insecta</taxon>
        <taxon>Pterygota</taxon>
        <taxon>Palaeoptera</taxon>
        <taxon>Odonata</taxon>
        <taxon>Epiprocta</taxon>
        <taxon>Anisoptera</taxon>
        <taxon>Libelluloidea</taxon>
        <taxon>Libellulidae</taxon>
        <taxon>Ladona</taxon>
    </lineage>
</organism>
<evidence type="ECO:0000313" key="2">
    <source>
        <dbReference type="EMBL" id="KAG8233741.1"/>
    </source>
</evidence>
<dbReference type="Pfam" id="PF00385">
    <property type="entry name" value="Chromo"/>
    <property type="match status" value="1"/>
</dbReference>
<dbReference type="AlphaFoldDB" id="A0A8K0KGU9"/>
<name>A0A8K0KGU9_LADFU</name>
<evidence type="ECO:0000259" key="1">
    <source>
        <dbReference type="PROSITE" id="PS50013"/>
    </source>
</evidence>
<comment type="caution">
    <text evidence="2">The sequence shown here is derived from an EMBL/GenBank/DDBJ whole genome shotgun (WGS) entry which is preliminary data.</text>
</comment>
<dbReference type="Gene3D" id="2.40.50.40">
    <property type="match status" value="1"/>
</dbReference>
<protein>
    <recommendedName>
        <fullName evidence="1">Chromo domain-containing protein</fullName>
    </recommendedName>
</protein>
<proteinExistence type="predicted"/>
<dbReference type="InterPro" id="IPR000953">
    <property type="entry name" value="Chromo/chromo_shadow_dom"/>
</dbReference>
<keyword evidence="3" id="KW-1185">Reference proteome</keyword>
<sequence length="209" mass="23985">MDTAPLSKIYNDPSHSAGFSTAQKLWESSGKSVSLKKIKEWLNFQDAHTLHRPIRKNTFNYVSVLPKLIQAYNNSIHSSIGVSPSGVNHTNAFKIKLRQVVTRPRPPRFSVGDHVRISKERMPFKKESILRGNRVPTYKLADLNGEPIVGSFYKPELSKTVVSEETEFKIEKITKRCRKGRGWEYFVKWMGYPESFNSWVKASALETLR</sequence>
<dbReference type="PROSITE" id="PS50013">
    <property type="entry name" value="CHROMO_2"/>
    <property type="match status" value="1"/>
</dbReference>
<reference evidence="2" key="2">
    <citation type="submission" date="2017-10" db="EMBL/GenBank/DDBJ databases">
        <title>Ladona fulva Genome sequencing and assembly.</title>
        <authorList>
            <person name="Murali S."/>
            <person name="Richards S."/>
            <person name="Bandaranaike D."/>
            <person name="Bellair M."/>
            <person name="Blankenburg K."/>
            <person name="Chao H."/>
            <person name="Dinh H."/>
            <person name="Doddapaneni H."/>
            <person name="Dugan-Rocha S."/>
            <person name="Elkadiri S."/>
            <person name="Gnanaolivu R."/>
            <person name="Hernandez B."/>
            <person name="Skinner E."/>
            <person name="Javaid M."/>
            <person name="Lee S."/>
            <person name="Li M."/>
            <person name="Ming W."/>
            <person name="Munidasa M."/>
            <person name="Muniz J."/>
            <person name="Nguyen L."/>
            <person name="Hughes D."/>
            <person name="Osuji N."/>
            <person name="Pu L.-L."/>
            <person name="Puazo M."/>
            <person name="Qu C."/>
            <person name="Quiroz J."/>
            <person name="Raj R."/>
            <person name="Weissenberger G."/>
            <person name="Xin Y."/>
            <person name="Zou X."/>
            <person name="Han Y."/>
            <person name="Worley K."/>
            <person name="Muzny D."/>
            <person name="Gibbs R."/>
        </authorList>
    </citation>
    <scope>NUCLEOTIDE SEQUENCE</scope>
    <source>
        <strain evidence="2">Sampled in the wild</strain>
    </source>
</reference>
<dbReference type="PANTHER" id="PTHR46585">
    <property type="entry name" value="INTEGRASE CORE DOMAIN CONTAINING PROTEIN"/>
    <property type="match status" value="1"/>
</dbReference>
<dbReference type="EMBL" id="KZ308746">
    <property type="protein sequence ID" value="KAG8233741.1"/>
    <property type="molecule type" value="Genomic_DNA"/>
</dbReference>
<evidence type="ECO:0000313" key="3">
    <source>
        <dbReference type="Proteomes" id="UP000792457"/>
    </source>
</evidence>
<dbReference type="Proteomes" id="UP000792457">
    <property type="component" value="Unassembled WGS sequence"/>
</dbReference>
<feature type="domain" description="Chromo" evidence="1">
    <location>
        <begin position="168"/>
        <end position="209"/>
    </location>
</feature>